<dbReference type="WBParaSite" id="Hba_16527">
    <property type="protein sequence ID" value="Hba_16527"/>
    <property type="gene ID" value="Hba_16527"/>
</dbReference>
<reference evidence="2" key="1">
    <citation type="submission" date="2016-11" db="UniProtKB">
        <authorList>
            <consortium name="WormBaseParasite"/>
        </authorList>
    </citation>
    <scope>IDENTIFICATION</scope>
</reference>
<keyword evidence="1" id="KW-1185">Reference proteome</keyword>
<dbReference type="Proteomes" id="UP000095283">
    <property type="component" value="Unplaced"/>
</dbReference>
<organism evidence="1 2">
    <name type="scientific">Heterorhabditis bacteriophora</name>
    <name type="common">Entomopathogenic nematode worm</name>
    <dbReference type="NCBI Taxonomy" id="37862"/>
    <lineage>
        <taxon>Eukaryota</taxon>
        <taxon>Metazoa</taxon>
        <taxon>Ecdysozoa</taxon>
        <taxon>Nematoda</taxon>
        <taxon>Chromadorea</taxon>
        <taxon>Rhabditida</taxon>
        <taxon>Rhabditina</taxon>
        <taxon>Rhabditomorpha</taxon>
        <taxon>Strongyloidea</taxon>
        <taxon>Heterorhabditidae</taxon>
        <taxon>Heterorhabditis</taxon>
    </lineage>
</organism>
<evidence type="ECO:0000313" key="1">
    <source>
        <dbReference type="Proteomes" id="UP000095283"/>
    </source>
</evidence>
<dbReference type="Gene3D" id="1.10.10.10">
    <property type="entry name" value="Winged helix-like DNA-binding domain superfamily/Winged helix DNA-binding domain"/>
    <property type="match status" value="1"/>
</dbReference>
<accession>A0A1I7XG87</accession>
<dbReference type="InterPro" id="IPR036388">
    <property type="entry name" value="WH-like_DNA-bd_sf"/>
</dbReference>
<protein>
    <submittedName>
        <fullName evidence="2">HTH marR-type domain-containing protein</fullName>
    </submittedName>
</protein>
<sequence length="89" mass="9967">MLLKHANQYALYLVKLFSPTVLANIVDDFDVSGRQRSGMPQTAKTDALKSLLDENLPQTRKGLAEQLGVDQTTVSRRLHEMGKIRELGK</sequence>
<proteinExistence type="predicted"/>
<evidence type="ECO:0000313" key="2">
    <source>
        <dbReference type="WBParaSite" id="Hba_16527"/>
    </source>
</evidence>
<dbReference type="AlphaFoldDB" id="A0A1I7XG87"/>
<name>A0A1I7XG87_HETBA</name>